<dbReference type="InterPro" id="IPR013087">
    <property type="entry name" value="Znf_C2H2_type"/>
</dbReference>
<reference evidence="3" key="1">
    <citation type="submission" date="2020-03" db="EMBL/GenBank/DDBJ databases">
        <title>Site-based positive gene gene selection in Geosmithia morbida across the United States reveals a broad range of putative effectors and factors for local host and environmental adapation.</title>
        <authorList>
            <person name="Onufrak A."/>
            <person name="Murdoch R.W."/>
            <person name="Gazis R."/>
            <person name="Huff M."/>
            <person name="Staton M."/>
            <person name="Klingeman W."/>
            <person name="Hadziabdic D."/>
        </authorList>
    </citation>
    <scope>NUCLEOTIDE SEQUENCE</scope>
    <source>
        <strain evidence="3">1262</strain>
    </source>
</reference>
<dbReference type="PANTHER" id="PTHR42031:SF1">
    <property type="entry name" value="KEY LIME PATHOGENICITY PROTEIN"/>
    <property type="match status" value="1"/>
</dbReference>
<feature type="region of interest" description="Disordered" evidence="1">
    <location>
        <begin position="800"/>
        <end position="885"/>
    </location>
</feature>
<accession>A0A9P5D3K5</accession>
<protein>
    <submittedName>
        <fullName evidence="3">ZnF C2H2</fullName>
    </submittedName>
</protein>
<proteinExistence type="predicted"/>
<feature type="domain" description="C2H2-type" evidence="2">
    <location>
        <begin position="1208"/>
        <end position="1228"/>
    </location>
</feature>
<feature type="region of interest" description="Disordered" evidence="1">
    <location>
        <begin position="1163"/>
        <end position="1200"/>
    </location>
</feature>
<dbReference type="PANTHER" id="PTHR42031">
    <property type="entry name" value="KEY LIME PATHOGENICITY PROTEIN"/>
    <property type="match status" value="1"/>
</dbReference>
<evidence type="ECO:0000256" key="1">
    <source>
        <dbReference type="SAM" id="MobiDB-lite"/>
    </source>
</evidence>
<dbReference type="GeneID" id="55973156"/>
<feature type="domain" description="C2H2-type" evidence="2">
    <location>
        <begin position="283"/>
        <end position="310"/>
    </location>
</feature>
<feature type="region of interest" description="Disordered" evidence="1">
    <location>
        <begin position="379"/>
        <end position="406"/>
    </location>
</feature>
<dbReference type="OrthoDB" id="4738706at2759"/>
<comment type="caution">
    <text evidence="3">The sequence shown here is derived from an EMBL/GenBank/DDBJ whole genome shotgun (WGS) entry which is preliminary data.</text>
</comment>
<gene>
    <name evidence="3" type="ORF">GMORB2_6933</name>
</gene>
<feature type="domain" description="C2H2-type" evidence="2">
    <location>
        <begin position="947"/>
        <end position="972"/>
    </location>
</feature>
<dbReference type="SMART" id="SM00355">
    <property type="entry name" value="ZnF_C2H2"/>
    <property type="match status" value="7"/>
</dbReference>
<dbReference type="Gene3D" id="3.30.160.60">
    <property type="entry name" value="Classic Zinc Finger"/>
    <property type="match status" value="1"/>
</dbReference>
<evidence type="ECO:0000313" key="4">
    <source>
        <dbReference type="Proteomes" id="UP000749293"/>
    </source>
</evidence>
<feature type="compositionally biased region" description="Basic and acidic residues" evidence="1">
    <location>
        <begin position="388"/>
        <end position="399"/>
    </location>
</feature>
<dbReference type="AlphaFoldDB" id="A0A9P5D3K5"/>
<feature type="compositionally biased region" description="Basic and acidic residues" evidence="1">
    <location>
        <begin position="816"/>
        <end position="829"/>
    </location>
</feature>
<dbReference type="Pfam" id="PF25438">
    <property type="entry name" value="DUF7896"/>
    <property type="match status" value="1"/>
</dbReference>
<feature type="domain" description="C2H2-type" evidence="2">
    <location>
        <begin position="1102"/>
        <end position="1129"/>
    </location>
</feature>
<feature type="compositionally biased region" description="Low complexity" evidence="1">
    <location>
        <begin position="60"/>
        <end position="93"/>
    </location>
</feature>
<sequence length="1240" mass="135354">MSNVTSYVGHVGKSTGASPNYVAYQFVSEGAQVSHDISRDSAVLDITTAQHHRLGGGQGAASNTAPTSSASSTVPAWQTPSSSPIPSGSPPSGTDHHESSYHHDTLMADATFHKGSQEAVCRQMAGSADAVADVDGAVRQLRQQQGDIQTRLDALSISRRDFDTSEELRMLIHKYLILQNIVHQNGLDSRIPVLSEAEEARSLQFQCERLEASCIQYGSIDPAEALKQSSCNGPEGFADWLEKHIERSDPVMGNAGSNYPAVVSEASAVESQTPHRHVSLRSYRCSDETCAHYIYGFPTEDGRHIHAHAHSRQSSDRYSDASPAKPSPCPLQLNHATDLRTMPDCSYQVPPTCQARSTSSNSPPPLGLQIQIKDTLESGGLNFSSDLPDTRKVPYKADSDSMLPPLDGNLRAGRSRLQSIGELQLVRKTSACLYCRVFGLSLCNEGSGVNMMVFRQDMSATGQTTSPAPSPVVQVRGDGPTQMHSFISSMSGYVREMIDFPDAFWSSCRTEQKRWPRTAAHGEGQGRKQPAHDLLVAFATSHNYRGTAYDIFQLLKVTGKLSRTREMEEAEYPVLFHAKFLLREMLLYSDAQSESAVYANSSAAGRPPLDGADARRQMESIYEQLERYLQVFEETTLQHREVHGRDGRPGVRQWLGTFFSLCLFSVVRELLIDMELLQWPQTLKSSAPPPGSSTGSEMIPTRTCIMHGAYRAMVDTFGSVGPSPMDSLAGALLPEELSIIEVSSQIVRRETWAARSLKSSYHFLELLGFGPPEDPVVHGFVRQLQSSGNSHAALQLAARTAGQGSESPAAGIGPEEAPRTYRSTRDHCSYGRHSGSPDDEVGGQVSPWCTPRHARRHNVETIPASPRSLKRRRTRAADSETPGGVPRARLPRVFCTKCTEHPEGFRGDHELRRHTEAKHAALVRQWVCKEPGGQVPAGGIEPTVPLARCKACRSGKSYGAYYNAAAHLRRAHFHPHRGSEAKASSDWPAMNILKDWMQEVFRVSGWAAEDDGSMGDVDGHEGRRGRHQGVRAIHGTATSSRHQHISVTDGNVHSPGSRGGQLASPGWVREDTGGGRCPHPDCGRVFKDLASHMVTHQEERPEKCPIVTCEYHGKGFARRYDRNRHALAHYRKTMPCPFCPRDGAGYGTSFNRTDAFKRHLTQVHHAEQTPPNSLKLSAGGAGSTYSHHDGGGGDGTDGNDGGGGGGDAGCTICWRRFGTAQDFYEHLDDCVLGVLGKSVS</sequence>
<feature type="domain" description="C2H2-type" evidence="2">
    <location>
        <begin position="1134"/>
        <end position="1164"/>
    </location>
</feature>
<feature type="domain" description="C2H2-type" evidence="2">
    <location>
        <begin position="1075"/>
        <end position="1096"/>
    </location>
</feature>
<keyword evidence="4" id="KW-1185">Reference proteome</keyword>
<feature type="region of interest" description="Disordered" evidence="1">
    <location>
        <begin position="53"/>
        <end position="100"/>
    </location>
</feature>
<evidence type="ECO:0000259" key="2">
    <source>
        <dbReference type="SMART" id="SM00355"/>
    </source>
</evidence>
<dbReference type="EMBL" id="JAANYQ010000008">
    <property type="protein sequence ID" value="KAF4122626.1"/>
    <property type="molecule type" value="Genomic_DNA"/>
</dbReference>
<dbReference type="Proteomes" id="UP000749293">
    <property type="component" value="Unassembled WGS sequence"/>
</dbReference>
<dbReference type="RefSeq" id="XP_035321278.1">
    <property type="nucleotide sequence ID" value="XM_035468898.1"/>
</dbReference>
<feature type="domain" description="C2H2-type" evidence="2">
    <location>
        <begin position="893"/>
        <end position="919"/>
    </location>
</feature>
<organism evidence="3 4">
    <name type="scientific">Geosmithia morbida</name>
    <dbReference type="NCBI Taxonomy" id="1094350"/>
    <lineage>
        <taxon>Eukaryota</taxon>
        <taxon>Fungi</taxon>
        <taxon>Dikarya</taxon>
        <taxon>Ascomycota</taxon>
        <taxon>Pezizomycotina</taxon>
        <taxon>Sordariomycetes</taxon>
        <taxon>Hypocreomycetidae</taxon>
        <taxon>Hypocreales</taxon>
        <taxon>Bionectriaceae</taxon>
        <taxon>Geosmithia</taxon>
    </lineage>
</organism>
<evidence type="ECO:0000313" key="3">
    <source>
        <dbReference type="EMBL" id="KAF4122626.1"/>
    </source>
</evidence>
<name>A0A9P5D3K5_9HYPO</name>
<dbReference type="InterPro" id="IPR057218">
    <property type="entry name" value="DUF7896"/>
</dbReference>
<feature type="region of interest" description="Disordered" evidence="1">
    <location>
        <begin position="307"/>
        <end position="335"/>
    </location>
</feature>